<keyword evidence="4" id="KW-1185">Reference proteome</keyword>
<accession>A0A388KLU1</accession>
<dbReference type="PANTHER" id="PTHR36749:SF1">
    <property type="entry name" value="F7O18.3 PROTEIN"/>
    <property type="match status" value="1"/>
</dbReference>
<evidence type="ECO:0000313" key="4">
    <source>
        <dbReference type="Proteomes" id="UP000265515"/>
    </source>
</evidence>
<dbReference type="PANTHER" id="PTHR36749">
    <property type="entry name" value="F7O18.3 PROTEIN"/>
    <property type="match status" value="1"/>
</dbReference>
<comment type="caution">
    <text evidence="3">The sequence shown here is derived from an EMBL/GenBank/DDBJ whole genome shotgun (WGS) entry which is preliminary data.</text>
</comment>
<protein>
    <submittedName>
        <fullName evidence="3">Uncharacterized protein</fullName>
    </submittedName>
</protein>
<evidence type="ECO:0000256" key="1">
    <source>
        <dbReference type="SAM" id="Coils"/>
    </source>
</evidence>
<evidence type="ECO:0000313" key="3">
    <source>
        <dbReference type="EMBL" id="GBG71011.1"/>
    </source>
</evidence>
<feature type="region of interest" description="Disordered" evidence="2">
    <location>
        <begin position="257"/>
        <end position="280"/>
    </location>
</feature>
<feature type="region of interest" description="Disordered" evidence="2">
    <location>
        <begin position="1"/>
        <end position="23"/>
    </location>
</feature>
<gene>
    <name evidence="3" type="ORF">CBR_g8309</name>
</gene>
<sequence length="468" mass="51483">MGSWLSEDSPVSSSIVYSSPSMSSPSLLKSILGAKEAIQKLCSVGWIEVHLQPGAESILNRARDCGEVVQMGERAEKRLREGVPSAMGPSSVQKLKSALKSGSAAKSTCEGQESDKKDVRHITFKDTTKVSEEELVAAMGKISSHIGNLSKFTKASKLALQLLESDSITTSNADHFFNILISAASILPSLCDDKTKMDCRALFVAAGDRKEVFSFSQCRQLEVWLIRADVRNELNTDDTFEFSRAASRLRQLVEDLPVAAEEEDGDPATRQRDSPAQGCVPVPVRDEEFGMEDCNKLKNQVSSGVVHGNLESADNDEDPFGLSGLLTVKKSKKEERAKRKREDAERARQASLEAARLLQERREAICDCLSFACTQYKYSWAQVLIDITIKHAHDHLDRFILPQCELIKKLFTSVKEQQQKRRLGRAGGGKGDDTTSFERVAMKWASEKVSIRGAVGASGDHGAETWLG</sequence>
<proteinExistence type="predicted"/>
<evidence type="ECO:0000256" key="2">
    <source>
        <dbReference type="SAM" id="MobiDB-lite"/>
    </source>
</evidence>
<dbReference type="EMBL" id="BFEA01000139">
    <property type="protein sequence ID" value="GBG71011.1"/>
    <property type="molecule type" value="Genomic_DNA"/>
</dbReference>
<feature type="coiled-coil region" evidence="1">
    <location>
        <begin position="330"/>
        <end position="361"/>
    </location>
</feature>
<dbReference type="Gramene" id="GBG71011">
    <property type="protein sequence ID" value="GBG71011"/>
    <property type="gene ID" value="CBR_g8309"/>
</dbReference>
<keyword evidence="1" id="KW-0175">Coiled coil</keyword>
<dbReference type="Proteomes" id="UP000265515">
    <property type="component" value="Unassembled WGS sequence"/>
</dbReference>
<dbReference type="OMA" id="DVNAFEY"/>
<organism evidence="3 4">
    <name type="scientific">Chara braunii</name>
    <name type="common">Braun's stonewort</name>
    <dbReference type="NCBI Taxonomy" id="69332"/>
    <lineage>
        <taxon>Eukaryota</taxon>
        <taxon>Viridiplantae</taxon>
        <taxon>Streptophyta</taxon>
        <taxon>Charophyceae</taxon>
        <taxon>Charales</taxon>
        <taxon>Characeae</taxon>
        <taxon>Chara</taxon>
    </lineage>
</organism>
<name>A0A388KLU1_CHABU</name>
<reference evidence="3 4" key="1">
    <citation type="journal article" date="2018" name="Cell">
        <title>The Chara Genome: Secondary Complexity and Implications for Plant Terrestrialization.</title>
        <authorList>
            <person name="Nishiyama T."/>
            <person name="Sakayama H."/>
            <person name="Vries J.D."/>
            <person name="Buschmann H."/>
            <person name="Saint-Marcoux D."/>
            <person name="Ullrich K.K."/>
            <person name="Haas F.B."/>
            <person name="Vanderstraeten L."/>
            <person name="Becker D."/>
            <person name="Lang D."/>
            <person name="Vosolsobe S."/>
            <person name="Rombauts S."/>
            <person name="Wilhelmsson P.K.I."/>
            <person name="Janitza P."/>
            <person name="Kern R."/>
            <person name="Heyl A."/>
            <person name="Rumpler F."/>
            <person name="Villalobos L.I.A.C."/>
            <person name="Clay J.M."/>
            <person name="Skokan R."/>
            <person name="Toyoda A."/>
            <person name="Suzuki Y."/>
            <person name="Kagoshima H."/>
            <person name="Schijlen E."/>
            <person name="Tajeshwar N."/>
            <person name="Catarino B."/>
            <person name="Hetherington A.J."/>
            <person name="Saltykova A."/>
            <person name="Bonnot C."/>
            <person name="Breuninger H."/>
            <person name="Symeonidi A."/>
            <person name="Radhakrishnan G.V."/>
            <person name="Van Nieuwerburgh F."/>
            <person name="Deforce D."/>
            <person name="Chang C."/>
            <person name="Karol K.G."/>
            <person name="Hedrich R."/>
            <person name="Ulvskov P."/>
            <person name="Glockner G."/>
            <person name="Delwiche C.F."/>
            <person name="Petrasek J."/>
            <person name="Van de Peer Y."/>
            <person name="Friml J."/>
            <person name="Beilby M."/>
            <person name="Dolan L."/>
            <person name="Kohara Y."/>
            <person name="Sugano S."/>
            <person name="Fujiyama A."/>
            <person name="Delaux P.-M."/>
            <person name="Quint M."/>
            <person name="TheiBen G."/>
            <person name="Hagemann M."/>
            <person name="Harholt J."/>
            <person name="Dunand C."/>
            <person name="Zachgo S."/>
            <person name="Langdale J."/>
            <person name="Maumus F."/>
            <person name="Straeten D.V.D."/>
            <person name="Gould S.B."/>
            <person name="Rensing S.A."/>
        </authorList>
    </citation>
    <scope>NUCLEOTIDE SEQUENCE [LARGE SCALE GENOMIC DNA]</scope>
    <source>
        <strain evidence="3 4">S276</strain>
    </source>
</reference>
<dbReference type="OrthoDB" id="64928at2759"/>
<dbReference type="AlphaFoldDB" id="A0A388KLU1"/>